<keyword evidence="3" id="KW-1185">Reference proteome</keyword>
<reference evidence="2 3" key="1">
    <citation type="submission" date="2021-03" db="EMBL/GenBank/DDBJ databases">
        <title>Identification of novel Bacillus strains.</title>
        <authorList>
            <person name="Xiao Z."/>
            <person name="Li Y."/>
            <person name="Shen J."/>
        </authorList>
    </citation>
    <scope>NUCLEOTIDE SEQUENCE [LARGE SCALE GENOMIC DNA]</scope>
    <source>
        <strain evidence="2 3">SY8</strain>
    </source>
</reference>
<dbReference type="Proteomes" id="UP000677611">
    <property type="component" value="Unassembled WGS sequence"/>
</dbReference>
<protein>
    <submittedName>
        <fullName evidence="2">LicD family protein</fullName>
    </submittedName>
</protein>
<dbReference type="PANTHER" id="PTHR43404:SF2">
    <property type="entry name" value="LIPOPOLYSACCHARIDE CHOLINEPHOSPHOTRANSFERASE LICD"/>
    <property type="match status" value="1"/>
</dbReference>
<evidence type="ECO:0000313" key="3">
    <source>
        <dbReference type="Proteomes" id="UP000677611"/>
    </source>
</evidence>
<dbReference type="InterPro" id="IPR052942">
    <property type="entry name" value="LPS_cholinephosphotransferase"/>
</dbReference>
<dbReference type="RefSeq" id="WP_208016667.1">
    <property type="nucleotide sequence ID" value="NZ_CP127376.1"/>
</dbReference>
<sequence>MKLIQCIKNHSLYRKVKSIPVIQNYSQNKTLRIRRANMEQHGLKSLILMQEAFKSAGHTFWLDYGTLLGAVREKDFIGHDDDIDVGTFYVDEQMKQAIEDQMKKRGFIKERSFVIDDKTVEETYVYNGVYIDIFYYFKEESHKIWCYFFEGGKNVKFENSGTTRISTGWKTKKAISTFTGMRTIPFKGETFTVPSNYEEYLIDNYGPNYMIKNANWDSSNAASNIELLPIEHAKGIYFNN</sequence>
<organism evidence="2 3">
    <name type="scientific">Bacillus arachidis</name>
    <dbReference type="NCBI Taxonomy" id="2819290"/>
    <lineage>
        <taxon>Bacteria</taxon>
        <taxon>Bacillati</taxon>
        <taxon>Bacillota</taxon>
        <taxon>Bacilli</taxon>
        <taxon>Bacillales</taxon>
        <taxon>Bacillaceae</taxon>
        <taxon>Bacillus</taxon>
    </lineage>
</organism>
<proteinExistence type="predicted"/>
<dbReference type="Pfam" id="PF04991">
    <property type="entry name" value="LicD"/>
    <property type="match status" value="1"/>
</dbReference>
<name>A0ABS3NT94_9BACI</name>
<gene>
    <name evidence="2" type="ORF">J4P90_02560</name>
</gene>
<accession>A0ABS3NT94</accession>
<evidence type="ECO:0000313" key="2">
    <source>
        <dbReference type="EMBL" id="MBO1624143.1"/>
    </source>
</evidence>
<dbReference type="EMBL" id="JAGDQJ010000004">
    <property type="protein sequence ID" value="MBO1624143.1"/>
    <property type="molecule type" value="Genomic_DNA"/>
</dbReference>
<evidence type="ECO:0000259" key="1">
    <source>
        <dbReference type="Pfam" id="PF04991"/>
    </source>
</evidence>
<dbReference type="InterPro" id="IPR007074">
    <property type="entry name" value="LicD/FKTN/FKRP_NTP_transf"/>
</dbReference>
<dbReference type="PANTHER" id="PTHR43404">
    <property type="entry name" value="LIPOPOLYSACCHARIDE CHOLINEPHOSPHOTRANSFERASE LICD"/>
    <property type="match status" value="1"/>
</dbReference>
<feature type="domain" description="LicD/FKTN/FKRP nucleotidyltransferase" evidence="1">
    <location>
        <begin position="58"/>
        <end position="140"/>
    </location>
</feature>
<comment type="caution">
    <text evidence="2">The sequence shown here is derived from an EMBL/GenBank/DDBJ whole genome shotgun (WGS) entry which is preliminary data.</text>
</comment>